<accession>A0A2P2D9D9</accession>
<sequence length="342" mass="40926">MKYRGFFVLGFFFFLNPILPQWFTKPATFESIWSKFQITPNIVSEAYTVSSFPILREVESKENEEYDYYFQLCKFQEIRELTEILSYLSFYDALLQIKRCAEITKSDAVNLEKQIKKKLFELTVFPKLEILSSEISNADNLNLVRELQSEWEKTVYLYSNFYKPHEVLLFGKEREYTVSLNRILYSDMPESKRRSSLLRLLQDIKTNQKSTYQLFYFSKQNPWNLADLKSENEKSKSYFLQILSSWKNEPLFTDGQKLQLNDLRICLEKLPTEEKKIRIFGFFGFFSDYGRFSVENPIFETKENLTKLLYIRQTLFQSHHFQKRLENVMISCKNSVESKKEL</sequence>
<dbReference type="RefSeq" id="WP_108958482.1">
    <property type="nucleotide sequence ID" value="NZ_BFAZ01000003.1"/>
</dbReference>
<reference evidence="2" key="1">
    <citation type="journal article" date="2019" name="Microbiol. Immunol.">
        <title>Molecular and phenotypic characterization of Leptospira johnsonii sp. nov., Leptospira ellinghausenii sp. nov. and Leptospira ryugenii sp. nov. isolated from soil and water in Japan.</title>
        <authorList>
            <person name="Masuzawa T."/>
            <person name="Saito M."/>
            <person name="Nakao R."/>
            <person name="Nikaido Y."/>
            <person name="Matsumoto M."/>
            <person name="Ogawa M."/>
            <person name="Yokoyama M."/>
            <person name="Hidaka Y."/>
            <person name="Tomita J."/>
            <person name="Sakakibara K."/>
            <person name="Suzuki K."/>
            <person name="Yasuda S."/>
            <person name="Sato H."/>
            <person name="Yamaguchi M."/>
            <person name="Yoshida S.I."/>
            <person name="Koizumi N."/>
            <person name="Kawamura Y."/>
        </authorList>
    </citation>
    <scope>NUCLEOTIDE SEQUENCE [LARGE SCALE GENOMIC DNA]</scope>
    <source>
        <strain evidence="2">E18</strain>
    </source>
</reference>
<dbReference type="Proteomes" id="UP000245206">
    <property type="component" value="Unassembled WGS sequence"/>
</dbReference>
<dbReference type="OrthoDB" id="342377at2"/>
<protein>
    <submittedName>
        <fullName evidence="1">Uncharacterized protein</fullName>
    </submittedName>
</protein>
<comment type="caution">
    <text evidence="1">The sequence shown here is derived from an EMBL/GenBank/DDBJ whole genome shotgun (WGS) entry which is preliminary data.</text>
</comment>
<dbReference type="EMBL" id="BFAZ01000003">
    <property type="protein sequence ID" value="GBF41249.1"/>
    <property type="molecule type" value="Genomic_DNA"/>
</dbReference>
<name>A0A2P2D9D9_9LEPT</name>
<dbReference type="AlphaFoldDB" id="A0A2P2D9D9"/>
<proteinExistence type="predicted"/>
<evidence type="ECO:0000313" key="2">
    <source>
        <dbReference type="Proteomes" id="UP000245206"/>
    </source>
</evidence>
<organism evidence="1 2">
    <name type="scientific">Leptospira ellinghausenii</name>
    <dbReference type="NCBI Taxonomy" id="1917822"/>
    <lineage>
        <taxon>Bacteria</taxon>
        <taxon>Pseudomonadati</taxon>
        <taxon>Spirochaetota</taxon>
        <taxon>Spirochaetia</taxon>
        <taxon>Leptospirales</taxon>
        <taxon>Leptospiraceae</taxon>
        <taxon>Leptospira</taxon>
    </lineage>
</organism>
<keyword evidence="2" id="KW-1185">Reference proteome</keyword>
<gene>
    <name evidence="1" type="ORF">LPTSP2_05210</name>
</gene>
<evidence type="ECO:0000313" key="1">
    <source>
        <dbReference type="EMBL" id="GBF41249.1"/>
    </source>
</evidence>